<evidence type="ECO:0000256" key="2">
    <source>
        <dbReference type="ARBA" id="ARBA00004922"/>
    </source>
</evidence>
<feature type="compositionally biased region" description="Polar residues" evidence="10">
    <location>
        <begin position="771"/>
        <end position="789"/>
    </location>
</feature>
<dbReference type="GO" id="GO:0036503">
    <property type="term" value="P:ERAD pathway"/>
    <property type="evidence" value="ECO:0007669"/>
    <property type="project" value="UniProtKB-ARBA"/>
</dbReference>
<name>A0A1L7WXR2_9HELO</name>
<dbReference type="InterPro" id="IPR001382">
    <property type="entry name" value="Glyco_hydro_47"/>
</dbReference>
<evidence type="ECO:0000256" key="9">
    <source>
        <dbReference type="RuleBase" id="RU361193"/>
    </source>
</evidence>
<dbReference type="GO" id="GO:0005783">
    <property type="term" value="C:endoplasmic reticulum"/>
    <property type="evidence" value="ECO:0007669"/>
    <property type="project" value="TreeGrafter"/>
</dbReference>
<evidence type="ECO:0000256" key="6">
    <source>
        <dbReference type="PIRSR" id="PIRSR601382-1"/>
    </source>
</evidence>
<feature type="compositionally biased region" description="Basic and acidic residues" evidence="10">
    <location>
        <begin position="853"/>
        <end position="865"/>
    </location>
</feature>
<evidence type="ECO:0000256" key="10">
    <source>
        <dbReference type="SAM" id="MobiDB-lite"/>
    </source>
</evidence>
<keyword evidence="7" id="KW-0106">Calcium</keyword>
<comment type="similarity">
    <text evidence="3 9">Belongs to the glycosyl hydrolase 47 family.</text>
</comment>
<evidence type="ECO:0000256" key="3">
    <source>
        <dbReference type="ARBA" id="ARBA00007658"/>
    </source>
</evidence>
<dbReference type="OrthoDB" id="10052040at2759"/>
<feature type="compositionally biased region" description="Basic and acidic residues" evidence="10">
    <location>
        <begin position="790"/>
        <end position="817"/>
    </location>
</feature>
<comment type="cofactor">
    <cofactor evidence="1 7">
        <name>Ca(2+)</name>
        <dbReference type="ChEBI" id="CHEBI:29108"/>
    </cofactor>
</comment>
<accession>A0A1L7WXR2</accession>
<evidence type="ECO:0000313" key="11">
    <source>
        <dbReference type="EMBL" id="CZR57549.1"/>
    </source>
</evidence>
<dbReference type="PANTHER" id="PTHR11742">
    <property type="entry name" value="MANNOSYL-OLIGOSACCHARIDE ALPHA-1,2-MANNOSIDASE-RELATED"/>
    <property type="match status" value="1"/>
</dbReference>
<dbReference type="GO" id="GO:0005975">
    <property type="term" value="P:carbohydrate metabolic process"/>
    <property type="evidence" value="ECO:0007669"/>
    <property type="project" value="InterPro"/>
</dbReference>
<dbReference type="Proteomes" id="UP000184330">
    <property type="component" value="Unassembled WGS sequence"/>
</dbReference>
<dbReference type="PANTHER" id="PTHR11742:SF103">
    <property type="entry name" value="ENDOPLASMIC RETICULUM MANNOSIDASE MNL2-RELATED"/>
    <property type="match status" value="1"/>
</dbReference>
<organism evidence="11 12">
    <name type="scientific">Phialocephala subalpina</name>
    <dbReference type="NCBI Taxonomy" id="576137"/>
    <lineage>
        <taxon>Eukaryota</taxon>
        <taxon>Fungi</taxon>
        <taxon>Dikarya</taxon>
        <taxon>Ascomycota</taxon>
        <taxon>Pezizomycotina</taxon>
        <taxon>Leotiomycetes</taxon>
        <taxon>Helotiales</taxon>
        <taxon>Mollisiaceae</taxon>
        <taxon>Phialocephala</taxon>
        <taxon>Phialocephala fortinii species complex</taxon>
    </lineage>
</organism>
<feature type="active site" evidence="6">
    <location>
        <position position="576"/>
    </location>
</feature>
<feature type="disulfide bond" evidence="8">
    <location>
        <begin position="650"/>
        <end position="679"/>
    </location>
</feature>
<dbReference type="EMBL" id="FJOG01000010">
    <property type="protein sequence ID" value="CZR57549.1"/>
    <property type="molecule type" value="Genomic_DNA"/>
</dbReference>
<dbReference type="Pfam" id="PF01532">
    <property type="entry name" value="Glyco_hydro_47"/>
    <property type="match status" value="1"/>
</dbReference>
<dbReference type="UniPathway" id="UPA00378"/>
<dbReference type="Gene3D" id="1.50.10.10">
    <property type="match status" value="3"/>
</dbReference>
<dbReference type="AlphaFoldDB" id="A0A1L7WXR2"/>
<protein>
    <recommendedName>
        <fullName evidence="9">alpha-1,2-Mannosidase</fullName>
        <ecNumber evidence="9">3.2.1.-</ecNumber>
    </recommendedName>
</protein>
<sequence>MFRFRRYRVFVVFAIIAVVLFYRLTKARDWTLPQLEDFEVSRPAEGNDVGSNPIKTTPPAALKDETKEKVQPQTATQIRTSTSTKTTQATSAAEVAKPTPTPKTDAPSVPAIVLPNRKPIPPTKVSEDEDTDEIHAVGPPGRQELPSFTAVPTTIHWAKQVEHFPVATEDIIHLPTGQPIKIPKIQHSFNDETPDAKINREKRQTKVREEFQKAWAGYKTQAWLHDELSPETGGFKDPFCGWAATLVDGLDTLWIMGLHEEFEEAARAVDLLDFTTSPRGDIPIFETTIRYLGGLIAAYDVSGFKYKNLLDKAVELAEILLGTFDTPNRMPVLYYHWKPTFASQPKMASQRANLAELGSLSMEFTRLAQLTQNQRYYDVVARVTDALSEWQDRGTMLGHVFPDNVDASGCNRTAKAQQPMSAVGEPAIVPGKILEEPIGYKPETPGNVPEPKPKKAKDKSGPGTLELQIADGGPGSVSKGKIAGWDENEKKHAKRQLNTPAIAQDTPAKLDILDTSSNVTSKPTPTVDTITGLPLDIPVAKAKVGDSLGNWDCQPQGLTSASTFGAEKFSMGGGQDSTYEYFPKQYLLLGGLEPKYKKMYLETIKDIKEYMLYRPMIPDNRDILFSGSVTTRGDPKHDAKLSADVEHLTCFIGGMVGMSAKIFGLDEDVEIAKKLADGCVWAYESTDSGIMPEGATVYPCESVTDCKWNQTAYYLFLDPMGETRDIQVVEYLESKAEREAEEMAALKAAGIKEAEGTNTDDTETKDMLDTPSGNSTYVDLDTTDPSRGTESLKKEKPMSLPKRSLEKRQDNPKKDLPKPITHNFAEPDIPSKSTQQDQTKPQDSKPDLVSAATEKDRALKQKSDNTEAELEDIASSGRQAEMPLVEHKLPKGDLDAQTLPPDPLRPLNHTEYVEARIKQNNLPPGFVTLKSRKYILRPEAIESVWYMHRITGDPSWQDKGWKMFESIINATSVEYGHSAIYDVTVASPTPQNSMESFWLAETLKYFYLLYSTPDTISLDEWVLNTEAHPFKRPG</sequence>
<dbReference type="InterPro" id="IPR012341">
    <property type="entry name" value="6hp_glycosidase-like_sf"/>
</dbReference>
<proteinExistence type="inferred from homology"/>
<evidence type="ECO:0000313" key="12">
    <source>
        <dbReference type="Proteomes" id="UP000184330"/>
    </source>
</evidence>
<feature type="active site" description="Proton donor" evidence="6">
    <location>
        <position position="286"/>
    </location>
</feature>
<feature type="region of interest" description="Disordered" evidence="10">
    <location>
        <begin position="748"/>
        <end position="880"/>
    </location>
</feature>
<feature type="region of interest" description="Disordered" evidence="10">
    <location>
        <begin position="437"/>
        <end position="477"/>
    </location>
</feature>
<evidence type="ECO:0000256" key="7">
    <source>
        <dbReference type="PIRSR" id="PIRSR601382-2"/>
    </source>
</evidence>
<keyword evidence="7" id="KW-0479">Metal-binding</keyword>
<evidence type="ECO:0000256" key="1">
    <source>
        <dbReference type="ARBA" id="ARBA00001913"/>
    </source>
</evidence>
<dbReference type="GO" id="GO:0016020">
    <property type="term" value="C:membrane"/>
    <property type="evidence" value="ECO:0007669"/>
    <property type="project" value="InterPro"/>
</dbReference>
<gene>
    <name evidence="11" type="ORF">PAC_07438</name>
</gene>
<dbReference type="SUPFAM" id="SSF48225">
    <property type="entry name" value="Seven-hairpin glycosidases"/>
    <property type="match status" value="1"/>
</dbReference>
<evidence type="ECO:0000256" key="5">
    <source>
        <dbReference type="ARBA" id="ARBA00023157"/>
    </source>
</evidence>
<keyword evidence="9" id="KW-0326">Glycosidase</keyword>
<feature type="compositionally biased region" description="Low complexity" evidence="10">
    <location>
        <begin position="73"/>
        <end position="93"/>
    </location>
</feature>
<dbReference type="STRING" id="576137.A0A1L7WXR2"/>
<dbReference type="InterPro" id="IPR036026">
    <property type="entry name" value="Seven-hairpin_glycosidases"/>
</dbReference>
<reference evidence="11 12" key="1">
    <citation type="submission" date="2016-03" db="EMBL/GenBank/DDBJ databases">
        <authorList>
            <person name="Ploux O."/>
        </authorList>
    </citation>
    <scope>NUCLEOTIDE SEQUENCE [LARGE SCALE GENOMIC DNA]</scope>
    <source>
        <strain evidence="11 12">UAMH 11012</strain>
    </source>
</reference>
<feature type="active site" description="Proton donor" evidence="6">
    <location>
        <position position="693"/>
    </location>
</feature>
<dbReference type="GO" id="GO:0005509">
    <property type="term" value="F:calcium ion binding"/>
    <property type="evidence" value="ECO:0007669"/>
    <property type="project" value="InterPro"/>
</dbReference>
<dbReference type="EC" id="3.2.1.-" evidence="9"/>
<feature type="binding site" evidence="7">
    <location>
        <position position="1025"/>
    </location>
    <ligand>
        <name>Ca(2+)</name>
        <dbReference type="ChEBI" id="CHEBI:29108"/>
    </ligand>
</feature>
<keyword evidence="12" id="KW-1185">Reference proteome</keyword>
<feature type="region of interest" description="Disordered" evidence="10">
    <location>
        <begin position="42"/>
        <end position="130"/>
    </location>
</feature>
<keyword evidence="4 9" id="KW-0378">Hydrolase</keyword>
<dbReference type="InterPro" id="IPR050749">
    <property type="entry name" value="Glycosyl_Hydrolase_47"/>
</dbReference>
<comment type="pathway">
    <text evidence="2">Protein modification; protein glycosylation.</text>
</comment>
<dbReference type="PRINTS" id="PR00747">
    <property type="entry name" value="GLYHDRLASE47"/>
</dbReference>
<feature type="active site" evidence="6">
    <location>
        <position position="939"/>
    </location>
</feature>
<dbReference type="GO" id="GO:0004571">
    <property type="term" value="F:mannosyl-oligosaccharide 1,2-alpha-mannosidase activity"/>
    <property type="evidence" value="ECO:0007669"/>
    <property type="project" value="InterPro"/>
</dbReference>
<keyword evidence="5 8" id="KW-1015">Disulfide bond</keyword>
<evidence type="ECO:0000256" key="8">
    <source>
        <dbReference type="PIRSR" id="PIRSR601382-3"/>
    </source>
</evidence>
<evidence type="ECO:0000256" key="4">
    <source>
        <dbReference type="ARBA" id="ARBA00022801"/>
    </source>
</evidence>